<evidence type="ECO:0000256" key="4">
    <source>
        <dbReference type="ARBA" id="ARBA00023040"/>
    </source>
</evidence>
<keyword evidence="4" id="KW-0297">G-protein coupled receptor</keyword>
<feature type="transmembrane region" description="Helical" evidence="8">
    <location>
        <begin position="173"/>
        <end position="192"/>
    </location>
</feature>
<keyword evidence="11" id="KW-1185">Reference proteome</keyword>
<evidence type="ECO:0000256" key="3">
    <source>
        <dbReference type="ARBA" id="ARBA00022989"/>
    </source>
</evidence>
<protein>
    <recommendedName>
        <fullName evidence="9">G-protein coupled receptors family 1 profile domain-containing protein</fullName>
    </recommendedName>
</protein>
<evidence type="ECO:0000256" key="6">
    <source>
        <dbReference type="ARBA" id="ARBA00023170"/>
    </source>
</evidence>
<comment type="subcellular location">
    <subcellularLocation>
        <location evidence="1">Membrane</location>
        <topology evidence="1">Multi-pass membrane protein</topology>
    </subcellularLocation>
</comment>
<dbReference type="Gene3D" id="1.20.1070.10">
    <property type="entry name" value="Rhodopsin 7-helix transmembrane proteins"/>
    <property type="match status" value="1"/>
</dbReference>
<dbReference type="AlphaFoldDB" id="A0AAU9WRV5"/>
<dbReference type="Proteomes" id="UP001159428">
    <property type="component" value="Unassembled WGS sequence"/>
</dbReference>
<dbReference type="InterPro" id="IPR000276">
    <property type="entry name" value="GPCR_Rhodpsn"/>
</dbReference>
<keyword evidence="6" id="KW-0675">Receptor</keyword>
<evidence type="ECO:0000313" key="11">
    <source>
        <dbReference type="Proteomes" id="UP001159428"/>
    </source>
</evidence>
<proteinExistence type="predicted"/>
<dbReference type="SUPFAM" id="SSF81321">
    <property type="entry name" value="Family A G protein-coupled receptor-like"/>
    <property type="match status" value="1"/>
</dbReference>
<evidence type="ECO:0000256" key="2">
    <source>
        <dbReference type="ARBA" id="ARBA00022692"/>
    </source>
</evidence>
<evidence type="ECO:0000256" key="7">
    <source>
        <dbReference type="ARBA" id="ARBA00023224"/>
    </source>
</evidence>
<dbReference type="InterPro" id="IPR017452">
    <property type="entry name" value="GPCR_Rhodpsn_7TM"/>
</dbReference>
<evidence type="ECO:0000256" key="8">
    <source>
        <dbReference type="SAM" id="Phobius"/>
    </source>
</evidence>
<dbReference type="GO" id="GO:0004930">
    <property type="term" value="F:G protein-coupled receptor activity"/>
    <property type="evidence" value="ECO:0007669"/>
    <property type="project" value="UniProtKB-KW"/>
</dbReference>
<comment type="caution">
    <text evidence="10">The sequence shown here is derived from an EMBL/GenBank/DDBJ whole genome shotgun (WGS) entry which is preliminary data.</text>
</comment>
<reference evidence="10 11" key="1">
    <citation type="submission" date="2022-05" db="EMBL/GenBank/DDBJ databases">
        <authorList>
            <consortium name="Genoscope - CEA"/>
            <person name="William W."/>
        </authorList>
    </citation>
    <scope>NUCLEOTIDE SEQUENCE [LARGE SCALE GENOMIC DNA]</scope>
</reference>
<dbReference type="Pfam" id="PF00001">
    <property type="entry name" value="7tm_1"/>
    <property type="match status" value="1"/>
</dbReference>
<dbReference type="PRINTS" id="PR00237">
    <property type="entry name" value="GPCRRHODOPSN"/>
</dbReference>
<dbReference type="PROSITE" id="PS50262">
    <property type="entry name" value="G_PROTEIN_RECEP_F1_2"/>
    <property type="match status" value="1"/>
</dbReference>
<organism evidence="10 11">
    <name type="scientific">Pocillopora meandrina</name>
    <dbReference type="NCBI Taxonomy" id="46732"/>
    <lineage>
        <taxon>Eukaryota</taxon>
        <taxon>Metazoa</taxon>
        <taxon>Cnidaria</taxon>
        <taxon>Anthozoa</taxon>
        <taxon>Hexacorallia</taxon>
        <taxon>Scleractinia</taxon>
        <taxon>Astrocoeniina</taxon>
        <taxon>Pocilloporidae</taxon>
        <taxon>Pocillopora</taxon>
    </lineage>
</organism>
<sequence>MTYNDNFSPLLIFFLLFYGTVFIVSLVGNIWVLVTCYRNLKRNQFPLMWYVANLASSDLLFTCLTPFNAISVMWRWVGGNATCKLQGFLIETSYSASITTLVVISYLRLKAVTDPFNSRSGRFSNREYMKLGTIWCICVVICLPIAHIYRVEPNEDGELVCANTTWGSTGRQIYYTVHAIVFFVIPLTYMIITQRKISRSLRANIVPMRNSHIMKSNQRQKRVAKTLAALSLVFVMCWSSFMILRTLMYFNLASHGLGWRAAQLMVFLNTALDPLLYGYYRGNLKSKVRSILRCNYQNRLNRADSITLTASHPGHSLGIREAHATASKD</sequence>
<evidence type="ECO:0000259" key="9">
    <source>
        <dbReference type="PROSITE" id="PS50262"/>
    </source>
</evidence>
<accession>A0AAU9WRV5</accession>
<keyword evidence="7" id="KW-0807">Transducer</keyword>
<feature type="transmembrane region" description="Helical" evidence="8">
    <location>
        <begin position="12"/>
        <end position="35"/>
    </location>
</feature>
<keyword evidence="3 8" id="KW-1133">Transmembrane helix</keyword>
<keyword evidence="5 8" id="KW-0472">Membrane</keyword>
<dbReference type="CDD" id="cd00637">
    <property type="entry name" value="7tm_classA_rhodopsin-like"/>
    <property type="match status" value="1"/>
</dbReference>
<evidence type="ECO:0000256" key="5">
    <source>
        <dbReference type="ARBA" id="ARBA00023136"/>
    </source>
</evidence>
<dbReference type="PANTHER" id="PTHR45695">
    <property type="entry name" value="LEUCOKININ RECEPTOR-RELATED"/>
    <property type="match status" value="1"/>
</dbReference>
<dbReference type="PANTHER" id="PTHR45695:SF9">
    <property type="entry name" value="LEUCOKININ RECEPTOR"/>
    <property type="match status" value="1"/>
</dbReference>
<feature type="transmembrane region" description="Helical" evidence="8">
    <location>
        <begin position="261"/>
        <end position="280"/>
    </location>
</feature>
<feature type="transmembrane region" description="Helical" evidence="8">
    <location>
        <begin position="128"/>
        <end position="149"/>
    </location>
</feature>
<keyword evidence="2 8" id="KW-0812">Transmembrane</keyword>
<feature type="domain" description="G-protein coupled receptors family 1 profile" evidence="9">
    <location>
        <begin position="28"/>
        <end position="277"/>
    </location>
</feature>
<feature type="transmembrane region" description="Helical" evidence="8">
    <location>
        <begin position="87"/>
        <end position="107"/>
    </location>
</feature>
<dbReference type="EMBL" id="CALNXJ010000019">
    <property type="protein sequence ID" value="CAH3123112.1"/>
    <property type="molecule type" value="Genomic_DNA"/>
</dbReference>
<feature type="transmembrane region" description="Helical" evidence="8">
    <location>
        <begin position="47"/>
        <end position="67"/>
    </location>
</feature>
<name>A0AAU9WRV5_9CNID</name>
<evidence type="ECO:0000256" key="1">
    <source>
        <dbReference type="ARBA" id="ARBA00004141"/>
    </source>
</evidence>
<dbReference type="GO" id="GO:0005886">
    <property type="term" value="C:plasma membrane"/>
    <property type="evidence" value="ECO:0007669"/>
    <property type="project" value="TreeGrafter"/>
</dbReference>
<gene>
    <name evidence="10" type="ORF">PMEA_00009487</name>
</gene>
<feature type="transmembrane region" description="Helical" evidence="8">
    <location>
        <begin position="223"/>
        <end position="241"/>
    </location>
</feature>
<evidence type="ECO:0000313" key="10">
    <source>
        <dbReference type="EMBL" id="CAH3123112.1"/>
    </source>
</evidence>